<evidence type="ECO:0000313" key="3">
    <source>
        <dbReference type="Proteomes" id="UP000247454"/>
    </source>
</evidence>
<accession>A0A318T7F6</accession>
<sequence length="99" mass="11302">MLLIVGTVRLPPENLALAREVMQGMILASRAEDGCVEYCYAEDLLEPGLIHVKEMWRDRISLDRHFASAHISDWRATWPRLGIGDRNLRLYEVGEPQAV</sequence>
<organism evidence="2 3">
    <name type="scientific">Phyllobacterium leguminum</name>
    <dbReference type="NCBI Taxonomy" id="314237"/>
    <lineage>
        <taxon>Bacteria</taxon>
        <taxon>Pseudomonadati</taxon>
        <taxon>Pseudomonadota</taxon>
        <taxon>Alphaproteobacteria</taxon>
        <taxon>Hyphomicrobiales</taxon>
        <taxon>Phyllobacteriaceae</taxon>
        <taxon>Phyllobacterium</taxon>
    </lineage>
</organism>
<dbReference type="Proteomes" id="UP000247454">
    <property type="component" value="Unassembled WGS sequence"/>
</dbReference>
<reference evidence="2 3" key="1">
    <citation type="submission" date="2018-06" db="EMBL/GenBank/DDBJ databases">
        <title>Genomic Encyclopedia of Type Strains, Phase III (KMG-III): the genomes of soil and plant-associated and newly described type strains.</title>
        <authorList>
            <person name="Whitman W."/>
        </authorList>
    </citation>
    <scope>NUCLEOTIDE SEQUENCE [LARGE SCALE GENOMIC DNA]</scope>
    <source>
        <strain evidence="2 3">ORS 1419</strain>
    </source>
</reference>
<dbReference type="SUPFAM" id="SSF54909">
    <property type="entry name" value="Dimeric alpha+beta barrel"/>
    <property type="match status" value="1"/>
</dbReference>
<dbReference type="PROSITE" id="PS51725">
    <property type="entry name" value="ABM"/>
    <property type="match status" value="1"/>
</dbReference>
<dbReference type="AlphaFoldDB" id="A0A318T7F6"/>
<gene>
    <name evidence="2" type="ORF">C7477_104158</name>
</gene>
<dbReference type="GO" id="GO:0004497">
    <property type="term" value="F:monooxygenase activity"/>
    <property type="evidence" value="ECO:0007669"/>
    <property type="project" value="UniProtKB-KW"/>
</dbReference>
<proteinExistence type="predicted"/>
<keyword evidence="2" id="KW-0560">Oxidoreductase</keyword>
<dbReference type="OrthoDB" id="287932at2"/>
<evidence type="ECO:0000259" key="1">
    <source>
        <dbReference type="PROSITE" id="PS51725"/>
    </source>
</evidence>
<dbReference type="Pfam" id="PF03992">
    <property type="entry name" value="ABM"/>
    <property type="match status" value="1"/>
</dbReference>
<evidence type="ECO:0000313" key="2">
    <source>
        <dbReference type="EMBL" id="PYE89318.1"/>
    </source>
</evidence>
<dbReference type="RefSeq" id="WP_110749671.1">
    <property type="nucleotide sequence ID" value="NZ_QJTF01000004.1"/>
</dbReference>
<dbReference type="Gene3D" id="3.30.70.100">
    <property type="match status" value="1"/>
</dbReference>
<protein>
    <submittedName>
        <fullName evidence="2">Quinol monooxygenase YgiN</fullName>
    </submittedName>
</protein>
<dbReference type="InterPro" id="IPR007138">
    <property type="entry name" value="ABM_dom"/>
</dbReference>
<feature type="domain" description="ABM" evidence="1">
    <location>
        <begin position="2"/>
        <end position="93"/>
    </location>
</feature>
<keyword evidence="2" id="KW-0503">Monooxygenase</keyword>
<name>A0A318T7F6_9HYPH</name>
<dbReference type="EMBL" id="QJTF01000004">
    <property type="protein sequence ID" value="PYE89318.1"/>
    <property type="molecule type" value="Genomic_DNA"/>
</dbReference>
<keyword evidence="3" id="KW-1185">Reference proteome</keyword>
<dbReference type="InterPro" id="IPR011008">
    <property type="entry name" value="Dimeric_a/b-barrel"/>
</dbReference>
<comment type="caution">
    <text evidence="2">The sequence shown here is derived from an EMBL/GenBank/DDBJ whole genome shotgun (WGS) entry which is preliminary data.</text>
</comment>